<accession>A0A678T549</accession>
<reference evidence="1" key="1">
    <citation type="submission" date="2018-04" db="EMBL/GenBank/DDBJ databases">
        <title>Comparative Analysis of Homologous Sequences of Saccharum officinarum and Saccharum spontaneum Reveals Independent Polyploidization Events.</title>
        <authorList>
            <person name="Sharma A."/>
            <person name="Song J."/>
            <person name="Lin Q."/>
            <person name="Singh R."/>
            <person name="Ramos N."/>
            <person name="Wang K."/>
            <person name="Zhang J."/>
            <person name="Ming R."/>
            <person name="Yu Q."/>
        </authorList>
    </citation>
    <scope>NUCLEOTIDE SEQUENCE</scope>
</reference>
<dbReference type="AlphaFoldDB" id="A0A678T549"/>
<gene>
    <name evidence="1" type="ORF">SS11H15_000003</name>
</gene>
<organism evidence="1">
    <name type="scientific">Saccharum spontaneum</name>
    <name type="common">Wild sugarcane</name>
    <dbReference type="NCBI Taxonomy" id="62335"/>
    <lineage>
        <taxon>Eukaryota</taxon>
        <taxon>Viridiplantae</taxon>
        <taxon>Streptophyta</taxon>
        <taxon>Embryophyta</taxon>
        <taxon>Tracheophyta</taxon>
        <taxon>Spermatophyta</taxon>
        <taxon>Magnoliopsida</taxon>
        <taxon>Liliopsida</taxon>
        <taxon>Poales</taxon>
        <taxon>Poaceae</taxon>
        <taxon>PACMAD clade</taxon>
        <taxon>Panicoideae</taxon>
        <taxon>Andropogonodae</taxon>
        <taxon>Andropogoneae</taxon>
        <taxon>Saccharinae</taxon>
        <taxon>Saccharum</taxon>
        <taxon>Saccharum officinarum species complex</taxon>
    </lineage>
</organism>
<evidence type="ECO:0000313" key="1">
    <source>
        <dbReference type="EMBL" id="AWA45036.1"/>
    </source>
</evidence>
<name>A0A678T549_SACSP</name>
<proteinExistence type="predicted"/>
<protein>
    <submittedName>
        <fullName evidence="1">Putative retroelement</fullName>
    </submittedName>
</protein>
<sequence length="326" mass="36990">MLHPSEFPIKFKDYSNMSKYLGHKKLTLPSEEDSPRVNPLKEWLMEVKRSSEAIQIPLPSTTIPCSLRGTNLDALHNPTVRTSIMLEVLAKNLLGNMPLVLTNKLFKSLSSLFFECCGIARVMPMEINEIEVRLDFHIYVILDFNLLIGCPSEALFQVKPSHGSFNKELGETVVATPIPYPKSPMVKQHPNHDMFKEVKFISPIISHSCETEHPAPSLEPNPCPSGHPNIILDDGRESTLPLQDISPKKENFCAMDIFEPTLETKRRDSTYEHENFTFETPQVSCSLLKSLELISLSSTSFHKDHNHVSILVSKLFRRMVVDAYVY</sequence>
<dbReference type="EMBL" id="MH182560">
    <property type="protein sequence ID" value="AWA45036.1"/>
    <property type="molecule type" value="Genomic_DNA"/>
</dbReference>